<keyword evidence="4 6" id="KW-0547">Nucleotide-binding</keyword>
<reference evidence="8 9" key="1">
    <citation type="submission" date="2016-10" db="EMBL/GenBank/DDBJ databases">
        <authorList>
            <person name="de Groot N.N."/>
        </authorList>
    </citation>
    <scope>NUCLEOTIDE SEQUENCE [LARGE SCALE GENOMIC DNA]</scope>
    <source>
        <strain evidence="8 9">DSM 22187</strain>
    </source>
</reference>
<keyword evidence="2 6" id="KW-0963">Cytoplasm</keyword>
<feature type="binding site" evidence="6">
    <location>
        <position position="8"/>
    </location>
    <ligand>
        <name>a divalent metal cation</name>
        <dbReference type="ChEBI" id="CHEBI:60240"/>
    </ligand>
</feature>
<evidence type="ECO:0000256" key="4">
    <source>
        <dbReference type="ARBA" id="ARBA00022741"/>
    </source>
</evidence>
<feature type="binding site" evidence="6">
    <location>
        <position position="39"/>
    </location>
    <ligand>
        <name>a divalent metal cation</name>
        <dbReference type="ChEBI" id="CHEBI:60240"/>
    </ligand>
</feature>
<keyword evidence="5 6" id="KW-0378">Hydrolase</keyword>
<evidence type="ECO:0000259" key="7">
    <source>
        <dbReference type="Pfam" id="PF01975"/>
    </source>
</evidence>
<name>A0A1H6V9C1_9EURY</name>
<feature type="domain" description="Survival protein SurE-like phosphatase/nucleotidase" evidence="7">
    <location>
        <begin position="3"/>
        <end position="185"/>
    </location>
</feature>
<comment type="subcellular location">
    <subcellularLocation>
        <location evidence="6">Cytoplasm</location>
    </subcellularLocation>
</comment>
<dbReference type="AlphaFoldDB" id="A0A1H6V9C1"/>
<feature type="binding site" evidence="6">
    <location>
        <position position="9"/>
    </location>
    <ligand>
        <name>a divalent metal cation</name>
        <dbReference type="ChEBI" id="CHEBI:60240"/>
    </ligand>
</feature>
<dbReference type="PANTHER" id="PTHR30457:SF12">
    <property type="entry name" value="5'_3'-NUCLEOTIDASE SURE"/>
    <property type="match status" value="1"/>
</dbReference>
<dbReference type="InterPro" id="IPR036523">
    <property type="entry name" value="SurE-like_sf"/>
</dbReference>
<dbReference type="NCBIfam" id="TIGR00087">
    <property type="entry name" value="surE"/>
    <property type="match status" value="1"/>
</dbReference>
<dbReference type="GO" id="GO:0000166">
    <property type="term" value="F:nucleotide binding"/>
    <property type="evidence" value="ECO:0007669"/>
    <property type="project" value="UniProtKB-KW"/>
</dbReference>
<evidence type="ECO:0000256" key="5">
    <source>
        <dbReference type="ARBA" id="ARBA00022801"/>
    </source>
</evidence>
<evidence type="ECO:0000256" key="1">
    <source>
        <dbReference type="ARBA" id="ARBA00011062"/>
    </source>
</evidence>
<feature type="binding site" evidence="6">
    <location>
        <position position="96"/>
    </location>
    <ligand>
        <name>a divalent metal cation</name>
        <dbReference type="ChEBI" id="CHEBI:60240"/>
    </ligand>
</feature>
<keyword evidence="3 6" id="KW-0479">Metal-binding</keyword>
<comment type="catalytic activity">
    <reaction evidence="6">
        <text>a ribonucleoside 5'-phosphate + H2O = a ribonucleoside + phosphate</text>
        <dbReference type="Rhea" id="RHEA:12484"/>
        <dbReference type="ChEBI" id="CHEBI:15377"/>
        <dbReference type="ChEBI" id="CHEBI:18254"/>
        <dbReference type="ChEBI" id="CHEBI:43474"/>
        <dbReference type="ChEBI" id="CHEBI:58043"/>
        <dbReference type="EC" id="3.1.3.5"/>
    </reaction>
</comment>
<evidence type="ECO:0000256" key="3">
    <source>
        <dbReference type="ARBA" id="ARBA00022723"/>
    </source>
</evidence>
<dbReference type="InterPro" id="IPR030048">
    <property type="entry name" value="SurE"/>
</dbReference>
<dbReference type="PANTHER" id="PTHR30457">
    <property type="entry name" value="5'-NUCLEOTIDASE SURE"/>
    <property type="match status" value="1"/>
</dbReference>
<dbReference type="Gene3D" id="3.40.1210.10">
    <property type="entry name" value="Survival protein SurE-like phosphatase/nucleotidase"/>
    <property type="match status" value="1"/>
</dbReference>
<dbReference type="Proteomes" id="UP000198888">
    <property type="component" value="Unassembled WGS sequence"/>
</dbReference>
<evidence type="ECO:0000313" key="8">
    <source>
        <dbReference type="EMBL" id="SEJ01138.1"/>
    </source>
</evidence>
<dbReference type="OrthoDB" id="26873at2157"/>
<dbReference type="GO" id="GO:0004309">
    <property type="term" value="F:exopolyphosphatase activity"/>
    <property type="evidence" value="ECO:0007669"/>
    <property type="project" value="TreeGrafter"/>
</dbReference>
<dbReference type="SUPFAM" id="SSF64167">
    <property type="entry name" value="SurE-like"/>
    <property type="match status" value="1"/>
</dbReference>
<comment type="cofactor">
    <cofactor evidence="6">
        <name>a divalent metal cation</name>
        <dbReference type="ChEBI" id="CHEBI:60240"/>
    </cofactor>
    <text evidence="6">Binds 1 divalent metal cation per subunit.</text>
</comment>
<organism evidence="8 9">
    <name type="scientific">Halohasta litchfieldiae</name>
    <dbReference type="NCBI Taxonomy" id="1073996"/>
    <lineage>
        <taxon>Archaea</taxon>
        <taxon>Methanobacteriati</taxon>
        <taxon>Methanobacteriota</taxon>
        <taxon>Stenosarchaea group</taxon>
        <taxon>Halobacteria</taxon>
        <taxon>Halobacteriales</taxon>
        <taxon>Haloferacaceae</taxon>
        <taxon>Halohasta</taxon>
    </lineage>
</organism>
<dbReference type="EMBL" id="FNYR01000016">
    <property type="protein sequence ID" value="SEJ01138.1"/>
    <property type="molecule type" value="Genomic_DNA"/>
</dbReference>
<gene>
    <name evidence="6" type="primary">surE</name>
    <name evidence="8" type="ORF">SAMN05444271_11621</name>
</gene>
<dbReference type="GO" id="GO:0008253">
    <property type="term" value="F:5'-nucleotidase activity"/>
    <property type="evidence" value="ECO:0007669"/>
    <property type="project" value="UniProtKB-UniRule"/>
</dbReference>
<dbReference type="GO" id="GO:0046872">
    <property type="term" value="F:metal ion binding"/>
    <property type="evidence" value="ECO:0007669"/>
    <property type="project" value="UniProtKB-UniRule"/>
</dbReference>
<comment type="function">
    <text evidence="6">Nucleotidase that shows phosphatase activity on nucleoside 5'-monophosphates.</text>
</comment>
<dbReference type="KEGG" id="hae:halTADL_2203"/>
<dbReference type="RefSeq" id="WP_089672909.1">
    <property type="nucleotide sequence ID" value="NZ_CP024845.1"/>
</dbReference>
<proteinExistence type="inferred from homology"/>
<dbReference type="InterPro" id="IPR002828">
    <property type="entry name" value="SurE-like_Pase/nucleotidase"/>
</dbReference>
<evidence type="ECO:0000313" key="9">
    <source>
        <dbReference type="Proteomes" id="UP000198888"/>
    </source>
</evidence>
<dbReference type="GeneID" id="35002982"/>
<sequence>MTVLLTNDDGIESPGLEALYKGLSTVTDVVVVAPETDQSGVGRARSGMGDDRPNSVEITDHEWGYVVDGTPADCTAVGLRGIPEAESVDLIVSGCNHGPNVGSYLMGHSGTIGAVVEGVFLGVPGIAVSAYDSETYYPGDDGFEPAGEVMATVVESVLNSQLFDDDTDLLNVNIPSRTPNRMRLTTPLADYETDIKPNGSTNEFDSSYWAARPIAGDGWEPALVDYHGVYPEGSDRAAVVDGEVSITPFQAPQTVVEPHPQLSELAEKYNRTATEAEP</sequence>
<dbReference type="EC" id="3.1.3.5" evidence="6"/>
<evidence type="ECO:0000256" key="2">
    <source>
        <dbReference type="ARBA" id="ARBA00022490"/>
    </source>
</evidence>
<accession>A0A1H6V9C1</accession>
<dbReference type="GO" id="GO:0005737">
    <property type="term" value="C:cytoplasm"/>
    <property type="evidence" value="ECO:0007669"/>
    <property type="project" value="UniProtKB-SubCell"/>
</dbReference>
<protein>
    <recommendedName>
        <fullName evidence="6">5'-nucleotidase SurE</fullName>
        <ecNumber evidence="6">3.1.3.5</ecNumber>
    </recommendedName>
    <alternativeName>
        <fullName evidence="6">Nucleoside 5'-monophosphate phosphohydrolase</fullName>
    </alternativeName>
</protein>
<dbReference type="STRING" id="1073996.SAMN05444271_11621"/>
<keyword evidence="9" id="KW-1185">Reference proteome</keyword>
<accession>A0A2H4Q3L0</accession>
<dbReference type="HAMAP" id="MF_00060">
    <property type="entry name" value="SurE"/>
    <property type="match status" value="1"/>
</dbReference>
<dbReference type="GO" id="GO:0008254">
    <property type="term" value="F:3'-nucleotidase activity"/>
    <property type="evidence" value="ECO:0007669"/>
    <property type="project" value="TreeGrafter"/>
</dbReference>
<dbReference type="Pfam" id="PF01975">
    <property type="entry name" value="SurE"/>
    <property type="match status" value="1"/>
</dbReference>
<evidence type="ECO:0000256" key="6">
    <source>
        <dbReference type="HAMAP-Rule" id="MF_00060"/>
    </source>
</evidence>
<comment type="similarity">
    <text evidence="1 6">Belongs to the SurE nucleotidase family.</text>
</comment>